<feature type="chain" id="PRO_5026813549" description="DUF11 domain-containing protein" evidence="2">
    <location>
        <begin position="27"/>
        <end position="714"/>
    </location>
</feature>
<feature type="signal peptide" evidence="2">
    <location>
        <begin position="1"/>
        <end position="26"/>
    </location>
</feature>
<comment type="caution">
    <text evidence="3">The sequence shown here is derived from an EMBL/GenBank/DDBJ whole genome shotgun (WGS) entry which is preliminary data.</text>
</comment>
<evidence type="ECO:0000313" key="4">
    <source>
        <dbReference type="Proteomes" id="UP000471465"/>
    </source>
</evidence>
<evidence type="ECO:0008006" key="5">
    <source>
        <dbReference type="Google" id="ProtNLM"/>
    </source>
</evidence>
<dbReference type="RefSeq" id="WP_160020951.1">
    <property type="nucleotide sequence ID" value="NZ_VZIZ01000003.1"/>
</dbReference>
<dbReference type="InterPro" id="IPR047589">
    <property type="entry name" value="DUF11_rpt"/>
</dbReference>
<protein>
    <recommendedName>
        <fullName evidence="5">DUF11 domain-containing protein</fullName>
    </recommendedName>
</protein>
<gene>
    <name evidence="3" type="ORF">FQV37_1620</name>
</gene>
<dbReference type="EMBL" id="VZIZ01000003">
    <property type="protein sequence ID" value="KAF0570079.1"/>
    <property type="molecule type" value="Genomic_DNA"/>
</dbReference>
<keyword evidence="4" id="KW-1185">Reference proteome</keyword>
<evidence type="ECO:0000313" key="3">
    <source>
        <dbReference type="EMBL" id="KAF0570079.1"/>
    </source>
</evidence>
<keyword evidence="2" id="KW-0732">Signal</keyword>
<accession>A0A6N7C1Q3</accession>
<dbReference type="AlphaFoldDB" id="A0A6N7C1Q3"/>
<dbReference type="NCBIfam" id="TIGR01451">
    <property type="entry name" value="B_ant_repeat"/>
    <property type="match status" value="1"/>
</dbReference>
<dbReference type="Proteomes" id="UP000471465">
    <property type="component" value="Unassembled WGS sequence"/>
</dbReference>
<evidence type="ECO:0000256" key="1">
    <source>
        <dbReference type="SAM" id="MobiDB-lite"/>
    </source>
</evidence>
<feature type="region of interest" description="Disordered" evidence="1">
    <location>
        <begin position="392"/>
        <end position="417"/>
    </location>
</feature>
<evidence type="ECO:0000256" key="2">
    <source>
        <dbReference type="SAM" id="SignalP"/>
    </source>
</evidence>
<proteinExistence type="predicted"/>
<organism evidence="3 4">
    <name type="scientific">Psychrobacter nivimaris</name>
    <dbReference type="NCBI Taxonomy" id="281738"/>
    <lineage>
        <taxon>Bacteria</taxon>
        <taxon>Pseudomonadati</taxon>
        <taxon>Pseudomonadota</taxon>
        <taxon>Gammaproteobacteria</taxon>
        <taxon>Moraxellales</taxon>
        <taxon>Moraxellaceae</taxon>
        <taxon>Psychrobacter</taxon>
    </lineage>
</organism>
<reference evidence="3 4" key="1">
    <citation type="submission" date="2019-09" db="EMBL/GenBank/DDBJ databases">
        <title>Draft genome sequence of Psychrobacter nivimaris LAMA 639, in search for biotechnological relevant genes.</title>
        <authorList>
            <person name="Lima A.O.S."/>
            <person name="Staloch B.E.K."/>
            <person name="Freitas R.C."/>
            <person name="Niero H."/>
            <person name="Silva M.A.C."/>
        </authorList>
    </citation>
    <scope>NUCLEOTIDE SEQUENCE [LARGE SCALE GENOMIC DNA]</scope>
    <source>
        <strain evidence="3 4">LAMA 639</strain>
    </source>
</reference>
<name>A0A6N7C1Q3_9GAMM</name>
<sequence>MKSNTFNYSLLAVGVATVMGINTAHAATASTNGVTGTAAPIDNVATASYSVGTVAQPKVTSNTVTINVKETANFSLIATNGNTIDTNANRAVTLGGKNTFVHSLSNTGNVTDTYTVTAKAVNDTTLNTVASPNYLFKADSDTIGFVIKRTSDGTALTLAEGQALGLTVVAGNIASGDTIKLAPGLTAELTYQASLPSANQIGGNTGVGILTASSAFIGVGTVLTNENQSIVKLPVFSIVKRVTKTLNLSDLTDEATYTITVKNNKDSAYAADATNIKIIDSLPAGLKLVAGSIVTTVDNSGLLVSSGTKGTIGNAAITSSKGTSSAIDSFEIGNVNLPVGAVVTVTFRVLQDADETLVLPTINHARVEAPVGNVTIIDSTDNTDPNENTATYYPANDDIENTNGTTPTGTGGDSTQPLSTVKRAIAISSPTTREIAPASGTASQVTHTAIITNTGRDAEGTAANPLNFTILDDSANANVRPVVGPVNITYTPAGSTNSITRSVSPTTTDGNTYTLNDTTLPAGGIPNGGTFTISYNVSSGNVTNPTDVTKVAAVGSTETTIVTLTPTGTGAPAVTTINDTTNVKGLTLLKQAAVQVDCSGTIPPYQGELKADGSATILTTSAKPGDCIYYKITANNTFTSISGTSLAGVTLSDLTNQWKSRSTYQSGTATGGTGDGSVTIANSGNASTEAVTTNLGTLANGATGSMTFFIKVNP</sequence>